<proteinExistence type="predicted"/>
<reference evidence="1" key="1">
    <citation type="submission" date="2022-09" db="EMBL/GenBank/DDBJ databases">
        <title>Tahibacter sp. nov., isolated from a fresh water.</title>
        <authorList>
            <person name="Baek J.H."/>
            <person name="Lee J.K."/>
            <person name="Kim J.M."/>
            <person name="Jeon C.O."/>
        </authorList>
    </citation>
    <scope>NUCLEOTIDE SEQUENCE</scope>
    <source>
        <strain evidence="1">W38</strain>
    </source>
</reference>
<evidence type="ECO:0000313" key="2">
    <source>
        <dbReference type="Proteomes" id="UP001064632"/>
    </source>
</evidence>
<evidence type="ECO:0000313" key="1">
    <source>
        <dbReference type="EMBL" id="UXI70306.1"/>
    </source>
</evidence>
<protein>
    <submittedName>
        <fullName evidence="1">DUF2947 family protein</fullName>
    </submittedName>
</protein>
<dbReference type="InterPro" id="IPR021334">
    <property type="entry name" value="DUF2947"/>
</dbReference>
<organism evidence="1 2">
    <name type="scientific">Tahibacter amnicola</name>
    <dbReference type="NCBI Taxonomy" id="2976241"/>
    <lineage>
        <taxon>Bacteria</taxon>
        <taxon>Pseudomonadati</taxon>
        <taxon>Pseudomonadota</taxon>
        <taxon>Gammaproteobacteria</taxon>
        <taxon>Lysobacterales</taxon>
        <taxon>Rhodanobacteraceae</taxon>
        <taxon>Tahibacter</taxon>
    </lineage>
</organism>
<sequence length="182" mass="21146">MDVPISHDKPNRGNTVIPVRQSSFAWCFDEHPADQVDAADIYLLDLQEAHDAWTSYIDSANCRGIFDVSENSWVSTSEKNWIGNWRPQHGDKEIDHQFCERIAEISGWNRERPLLLIESKRVAVSLRFNSFVRFWPDLLMRINEAPILLSRESDSLCAFCFAPTGHVQHMHRRDPPRELRMA</sequence>
<gene>
    <name evidence="1" type="ORF">N4264_11915</name>
</gene>
<dbReference type="EMBL" id="CP104694">
    <property type="protein sequence ID" value="UXI70306.1"/>
    <property type="molecule type" value="Genomic_DNA"/>
</dbReference>
<accession>A0ABY6BL07</accession>
<dbReference type="Proteomes" id="UP001064632">
    <property type="component" value="Chromosome"/>
</dbReference>
<dbReference type="RefSeq" id="WP_261697256.1">
    <property type="nucleotide sequence ID" value="NZ_CP104694.1"/>
</dbReference>
<name>A0ABY6BL07_9GAMM</name>
<keyword evidence="2" id="KW-1185">Reference proteome</keyword>
<dbReference type="Pfam" id="PF11163">
    <property type="entry name" value="DUF2947"/>
    <property type="match status" value="1"/>
</dbReference>